<keyword evidence="3" id="KW-1185">Reference proteome</keyword>
<evidence type="ECO:0008006" key="4">
    <source>
        <dbReference type="Google" id="ProtNLM"/>
    </source>
</evidence>
<dbReference type="Gene3D" id="2.130.10.10">
    <property type="entry name" value="YVTN repeat-like/Quinoprotein amine dehydrogenase"/>
    <property type="match status" value="2"/>
</dbReference>
<feature type="signal peptide" evidence="1">
    <location>
        <begin position="1"/>
        <end position="22"/>
    </location>
</feature>
<dbReference type="OrthoDB" id="9812926at2"/>
<sequence length="521" mass="52685">MRSPLLATLTVAIGLVPATAGAATLQPIAGFQSGTDGIALGPDGNLWVSETAGSVVRLTPSGQVLNRYAGVGTGKLSAGPGGRVWLADTAGDRFVWFDATAATPSAHTVPTGFVCGPVAIADGGDGRMYFSLPDISCGDSRVGSMSADGTGIDTRTLRGTVYDLVASGGKLYAPDADGDVVRRMALGSALTVESQVAVPAGGGATAVASDGTNLSVAVTNLGQVARYPLTLDGGAAPVLTPAGGTLTTPIGIVTGPGGQTYVTGRESGNLARIGGDGAFSFLAPGGQPAEIVNGLDEDLYVTDRANARVLRYVSTAPRVTNTVGVMDGGMLNTTVDPRGNDTTVVVDYGSTAALGRSTPPITVPAGVGGVPLTVTLPADFVGDGFARVRATNAEGTTTTGNASVSRMPPLPPKAKLAAKITFKWAFSGTRTRLTRVEVSKLAGGETIRLTCSGKGCPVKSKTYKDVKQGTRKLTTLFKAKHKLAKGAKVTVTVTKPGATGTKTVLTVRGRKQKPKLATGTA</sequence>
<dbReference type="InterPro" id="IPR015943">
    <property type="entry name" value="WD40/YVTN_repeat-like_dom_sf"/>
</dbReference>
<organism evidence="2 3">
    <name type="scientific">Solirubrobacter pauli</name>
    <dbReference type="NCBI Taxonomy" id="166793"/>
    <lineage>
        <taxon>Bacteria</taxon>
        <taxon>Bacillati</taxon>
        <taxon>Actinomycetota</taxon>
        <taxon>Thermoleophilia</taxon>
        <taxon>Solirubrobacterales</taxon>
        <taxon>Solirubrobacteraceae</taxon>
        <taxon>Solirubrobacter</taxon>
    </lineage>
</organism>
<evidence type="ECO:0000313" key="3">
    <source>
        <dbReference type="Proteomes" id="UP000278962"/>
    </source>
</evidence>
<name>A0A660LCS0_9ACTN</name>
<dbReference type="SUPFAM" id="SSF63829">
    <property type="entry name" value="Calcium-dependent phosphotriesterase"/>
    <property type="match status" value="1"/>
</dbReference>
<reference evidence="2 3" key="1">
    <citation type="submission" date="2018-10" db="EMBL/GenBank/DDBJ databases">
        <title>Genomic Encyclopedia of Archaeal and Bacterial Type Strains, Phase II (KMG-II): from individual species to whole genera.</title>
        <authorList>
            <person name="Goeker M."/>
        </authorList>
    </citation>
    <scope>NUCLEOTIDE SEQUENCE [LARGE SCALE GENOMIC DNA]</scope>
    <source>
        <strain evidence="2 3">DSM 14954</strain>
    </source>
</reference>
<evidence type="ECO:0000256" key="1">
    <source>
        <dbReference type="SAM" id="SignalP"/>
    </source>
</evidence>
<dbReference type="AlphaFoldDB" id="A0A660LCS0"/>
<dbReference type="Proteomes" id="UP000278962">
    <property type="component" value="Unassembled WGS sequence"/>
</dbReference>
<protein>
    <recommendedName>
        <fullName evidence="4">NHL repeat-containing protein</fullName>
    </recommendedName>
</protein>
<dbReference type="EMBL" id="RBIL01000001">
    <property type="protein sequence ID" value="RKQ92802.1"/>
    <property type="molecule type" value="Genomic_DNA"/>
</dbReference>
<accession>A0A660LCS0</accession>
<comment type="caution">
    <text evidence="2">The sequence shown here is derived from an EMBL/GenBank/DDBJ whole genome shotgun (WGS) entry which is preliminary data.</text>
</comment>
<gene>
    <name evidence="2" type="ORF">C8N24_2657</name>
</gene>
<feature type="chain" id="PRO_5024972454" description="NHL repeat-containing protein" evidence="1">
    <location>
        <begin position="23"/>
        <end position="521"/>
    </location>
</feature>
<evidence type="ECO:0000313" key="2">
    <source>
        <dbReference type="EMBL" id="RKQ92802.1"/>
    </source>
</evidence>
<dbReference type="RefSeq" id="WP_121250581.1">
    <property type="nucleotide sequence ID" value="NZ_RBIL01000001.1"/>
</dbReference>
<keyword evidence="1" id="KW-0732">Signal</keyword>
<proteinExistence type="predicted"/>